<proteinExistence type="predicted"/>
<organism evidence="1">
    <name type="scientific">viral metagenome</name>
    <dbReference type="NCBI Taxonomy" id="1070528"/>
    <lineage>
        <taxon>unclassified sequences</taxon>
        <taxon>metagenomes</taxon>
        <taxon>organismal metagenomes</taxon>
    </lineage>
</organism>
<accession>A0A6C0B095</accession>
<name>A0A6C0B095_9ZZZZ</name>
<dbReference type="AlphaFoldDB" id="A0A6C0B095"/>
<sequence length="109" mass="12879">MVFILLFFSFYFYRTVKINKAILYCNNKHGYDDRHNHTEIDTFNKERFAALLYKKSLLNLLETSSIGINKKLLLIEKYNLFHSNETSISIKKIDIKAGGLLTDWEKQIL</sequence>
<protein>
    <submittedName>
        <fullName evidence="1">Uncharacterized protein</fullName>
    </submittedName>
</protein>
<evidence type="ECO:0000313" key="1">
    <source>
        <dbReference type="EMBL" id="QHS85645.1"/>
    </source>
</evidence>
<reference evidence="1" key="1">
    <citation type="journal article" date="2020" name="Nature">
        <title>Giant virus diversity and host interactions through global metagenomics.</title>
        <authorList>
            <person name="Schulz F."/>
            <person name="Roux S."/>
            <person name="Paez-Espino D."/>
            <person name="Jungbluth S."/>
            <person name="Walsh D.A."/>
            <person name="Denef V.J."/>
            <person name="McMahon K.D."/>
            <person name="Konstantinidis K.T."/>
            <person name="Eloe-Fadrosh E.A."/>
            <person name="Kyrpides N.C."/>
            <person name="Woyke T."/>
        </authorList>
    </citation>
    <scope>NUCLEOTIDE SEQUENCE</scope>
    <source>
        <strain evidence="1">GVMAG-M-3300009182-78</strain>
    </source>
</reference>
<dbReference type="EMBL" id="MN739046">
    <property type="protein sequence ID" value="QHS85645.1"/>
    <property type="molecule type" value="Genomic_DNA"/>
</dbReference>